<feature type="transmembrane region" description="Helical" evidence="1">
    <location>
        <begin position="163"/>
        <end position="190"/>
    </location>
</feature>
<dbReference type="AlphaFoldDB" id="A0A9X2IQJ9"/>
<name>A0A9X2IQJ9_9BACI</name>
<feature type="transmembrane region" description="Helical" evidence="1">
    <location>
        <begin position="20"/>
        <end position="46"/>
    </location>
</feature>
<sequence>MGRALYSILEWITRFAYLNVLWIFFTLTGGIVVGLFPATVAMFSVIRQWLKGKSDQPVFHTFWQLYKQEFRKSNRLGIIIYLISFIFIFNLFFLQANIGELLIWTSAPLLGGMLLFILILFYLFPAYAHFDLPVFQLIRNAFLTMLVSPLHTLFIILGLGGFYLLATVIPALAVVFGASFYSFITMWVALDAFQRIHKKNA</sequence>
<dbReference type="InterPro" id="IPR006938">
    <property type="entry name" value="DUF624"/>
</dbReference>
<comment type="caution">
    <text evidence="2">The sequence shown here is derived from an EMBL/GenBank/DDBJ whole genome shotgun (WGS) entry which is preliminary data.</text>
</comment>
<gene>
    <name evidence="2" type="ORF">M3202_20295</name>
</gene>
<organism evidence="2 3">
    <name type="scientific">Halalkalibacter oceani</name>
    <dbReference type="NCBI Taxonomy" id="1653776"/>
    <lineage>
        <taxon>Bacteria</taxon>
        <taxon>Bacillati</taxon>
        <taxon>Bacillota</taxon>
        <taxon>Bacilli</taxon>
        <taxon>Bacillales</taxon>
        <taxon>Bacillaceae</taxon>
        <taxon>Halalkalibacter</taxon>
    </lineage>
</organism>
<keyword evidence="1" id="KW-0472">Membrane</keyword>
<feature type="transmembrane region" description="Helical" evidence="1">
    <location>
        <begin position="76"/>
        <end position="95"/>
    </location>
</feature>
<feature type="transmembrane region" description="Helical" evidence="1">
    <location>
        <begin position="137"/>
        <end position="157"/>
    </location>
</feature>
<evidence type="ECO:0000313" key="2">
    <source>
        <dbReference type="EMBL" id="MCM3716390.1"/>
    </source>
</evidence>
<dbReference type="Proteomes" id="UP001139179">
    <property type="component" value="Unassembled WGS sequence"/>
</dbReference>
<dbReference type="RefSeq" id="WP_251225046.1">
    <property type="nucleotide sequence ID" value="NZ_JAMBOL010000036.1"/>
</dbReference>
<reference evidence="2" key="1">
    <citation type="submission" date="2022-05" db="EMBL/GenBank/DDBJ databases">
        <title>Comparative Genomics of Spacecraft Associated Microbes.</title>
        <authorList>
            <person name="Tran M.T."/>
            <person name="Wright A."/>
            <person name="Seuylemezian A."/>
            <person name="Eisen J."/>
            <person name="Coil D."/>
        </authorList>
    </citation>
    <scope>NUCLEOTIDE SEQUENCE</scope>
    <source>
        <strain evidence="2">214.1.1</strain>
    </source>
</reference>
<feature type="transmembrane region" description="Helical" evidence="1">
    <location>
        <begin position="101"/>
        <end position="125"/>
    </location>
</feature>
<keyword evidence="1" id="KW-1133">Transmembrane helix</keyword>
<dbReference type="Pfam" id="PF04854">
    <property type="entry name" value="DUF624"/>
    <property type="match status" value="1"/>
</dbReference>
<evidence type="ECO:0000313" key="3">
    <source>
        <dbReference type="Proteomes" id="UP001139179"/>
    </source>
</evidence>
<protein>
    <submittedName>
        <fullName evidence="2">DUF624 domain-containing protein</fullName>
    </submittedName>
</protein>
<keyword evidence="1" id="KW-0812">Transmembrane</keyword>
<proteinExistence type="predicted"/>
<dbReference type="EMBL" id="JAMBOL010000036">
    <property type="protein sequence ID" value="MCM3716390.1"/>
    <property type="molecule type" value="Genomic_DNA"/>
</dbReference>
<accession>A0A9X2IQJ9</accession>
<evidence type="ECO:0000256" key="1">
    <source>
        <dbReference type="SAM" id="Phobius"/>
    </source>
</evidence>
<keyword evidence="3" id="KW-1185">Reference proteome</keyword>